<sequence>MAKYDEFQGKRVVVTGGASGIGFATAKRFAKEGAKVVIFDWNEDALKKVLKDNPDLTGGVRVDVSDPASVKEGFLKVDEIIGGIDVLISNAGISVRNLVKDTDFEQWSKVMGINLGGMFLCSKEALNRMEKQKSGVILFTASTNGMEAHPYYADYNASKAGVILLGRTLALEYAPYIRVNSICPGYVLTPMQKAEYTEEMLEKVNQGIPMKRHAAPEEVAALFAFLASDEASYITGQHIPIDGGETA</sequence>
<dbReference type="PRINTS" id="PR00081">
    <property type="entry name" value="GDHRDH"/>
</dbReference>
<organism evidence="3 4">
    <name type="scientific">Lutispora saccharofermentans</name>
    <dbReference type="NCBI Taxonomy" id="3024236"/>
    <lineage>
        <taxon>Bacteria</taxon>
        <taxon>Bacillati</taxon>
        <taxon>Bacillota</taxon>
        <taxon>Clostridia</taxon>
        <taxon>Lutisporales</taxon>
        <taxon>Lutisporaceae</taxon>
        <taxon>Lutispora</taxon>
    </lineage>
</organism>
<comment type="similarity">
    <text evidence="1">Belongs to the short-chain dehydrogenases/reductases (SDR) family.</text>
</comment>
<evidence type="ECO:0000256" key="2">
    <source>
        <dbReference type="ARBA" id="ARBA00023002"/>
    </source>
</evidence>
<evidence type="ECO:0000313" key="4">
    <source>
        <dbReference type="Proteomes" id="UP001651880"/>
    </source>
</evidence>
<dbReference type="PRINTS" id="PR00080">
    <property type="entry name" value="SDRFAMILY"/>
</dbReference>
<dbReference type="EMBL" id="JAJEKE010000024">
    <property type="protein sequence ID" value="MCQ1531530.1"/>
    <property type="molecule type" value="Genomic_DNA"/>
</dbReference>
<dbReference type="NCBIfam" id="NF005559">
    <property type="entry name" value="PRK07231.1"/>
    <property type="match status" value="1"/>
</dbReference>
<reference evidence="3 4" key="1">
    <citation type="submission" date="2021-10" db="EMBL/GenBank/DDBJ databases">
        <title>Lutispora strain m25 sp. nov., a thermophilic, non-spore-forming bacterium isolated from a lab-scale methanogenic bioreactor digesting anaerobic sludge.</title>
        <authorList>
            <person name="El Houari A."/>
            <person name="Mcdonald J."/>
        </authorList>
    </citation>
    <scope>NUCLEOTIDE SEQUENCE [LARGE SCALE GENOMIC DNA]</scope>
    <source>
        <strain evidence="4">m25</strain>
    </source>
</reference>
<dbReference type="Proteomes" id="UP001651880">
    <property type="component" value="Unassembled WGS sequence"/>
</dbReference>
<dbReference type="PANTHER" id="PTHR24321">
    <property type="entry name" value="DEHYDROGENASES, SHORT CHAIN"/>
    <property type="match status" value="1"/>
</dbReference>
<keyword evidence="4" id="KW-1185">Reference proteome</keyword>
<evidence type="ECO:0000256" key="1">
    <source>
        <dbReference type="ARBA" id="ARBA00006484"/>
    </source>
</evidence>
<keyword evidence="2" id="KW-0560">Oxidoreductase</keyword>
<proteinExistence type="inferred from homology"/>
<dbReference type="InterPro" id="IPR020904">
    <property type="entry name" value="Sc_DH/Rdtase_CS"/>
</dbReference>
<gene>
    <name evidence="3" type="ORF">LJD61_18615</name>
</gene>
<evidence type="ECO:0000313" key="3">
    <source>
        <dbReference type="EMBL" id="MCQ1531530.1"/>
    </source>
</evidence>
<accession>A0ABT1NJT9</accession>
<name>A0ABT1NJT9_9FIRM</name>
<dbReference type="PANTHER" id="PTHR24321:SF8">
    <property type="entry name" value="ESTRADIOL 17-BETA-DEHYDROGENASE 8-RELATED"/>
    <property type="match status" value="1"/>
</dbReference>
<dbReference type="RefSeq" id="WP_255229079.1">
    <property type="nucleotide sequence ID" value="NZ_JAJEKE010000024.1"/>
</dbReference>
<dbReference type="Gene3D" id="3.40.50.720">
    <property type="entry name" value="NAD(P)-binding Rossmann-like Domain"/>
    <property type="match status" value="1"/>
</dbReference>
<protein>
    <submittedName>
        <fullName evidence="3">SDR family oxidoreductase</fullName>
    </submittedName>
</protein>
<comment type="caution">
    <text evidence="3">The sequence shown here is derived from an EMBL/GenBank/DDBJ whole genome shotgun (WGS) entry which is preliminary data.</text>
</comment>
<dbReference type="CDD" id="cd05233">
    <property type="entry name" value="SDR_c"/>
    <property type="match status" value="1"/>
</dbReference>
<dbReference type="PROSITE" id="PS00061">
    <property type="entry name" value="ADH_SHORT"/>
    <property type="match status" value="1"/>
</dbReference>
<dbReference type="InterPro" id="IPR036291">
    <property type="entry name" value="NAD(P)-bd_dom_sf"/>
</dbReference>
<dbReference type="InterPro" id="IPR002347">
    <property type="entry name" value="SDR_fam"/>
</dbReference>
<dbReference type="Pfam" id="PF13561">
    <property type="entry name" value="adh_short_C2"/>
    <property type="match status" value="1"/>
</dbReference>
<dbReference type="SUPFAM" id="SSF51735">
    <property type="entry name" value="NAD(P)-binding Rossmann-fold domains"/>
    <property type="match status" value="1"/>
</dbReference>